<dbReference type="PANTHER" id="PTHR44688">
    <property type="entry name" value="DNA-BINDING TRANSCRIPTIONAL ACTIVATOR DEVR_DOSR"/>
    <property type="match status" value="1"/>
</dbReference>
<dbReference type="Pfam" id="PF00196">
    <property type="entry name" value="GerE"/>
    <property type="match status" value="1"/>
</dbReference>
<dbReference type="PROSITE" id="PS00622">
    <property type="entry name" value="HTH_LUXR_1"/>
    <property type="match status" value="1"/>
</dbReference>
<dbReference type="CDD" id="cd06170">
    <property type="entry name" value="LuxR_C_like"/>
    <property type="match status" value="1"/>
</dbReference>
<comment type="caution">
    <text evidence="5">The sequence shown here is derived from an EMBL/GenBank/DDBJ whole genome shotgun (WGS) entry which is preliminary data.</text>
</comment>
<accession>A0ABQ0TBZ4</accession>
<keyword evidence="1" id="KW-0805">Transcription regulation</keyword>
<dbReference type="InterPro" id="IPR036388">
    <property type="entry name" value="WH-like_DNA-bd_sf"/>
</dbReference>
<feature type="domain" description="HTH luxR-type" evidence="4">
    <location>
        <begin position="1"/>
        <end position="56"/>
    </location>
</feature>
<dbReference type="InterPro" id="IPR000792">
    <property type="entry name" value="Tscrpt_reg_LuxR_C"/>
</dbReference>
<proteinExistence type="predicted"/>
<sequence>MITTKIFMQLIEKGLSNRDIAQQLFLALSTVKGHNRNIFDKLQVQRRTEAVARARH</sequence>
<gene>
    <name evidence="5" type="ORF">BFO01nite_49170</name>
</gene>
<evidence type="ECO:0000313" key="5">
    <source>
        <dbReference type="EMBL" id="GED60785.1"/>
    </source>
</evidence>
<evidence type="ECO:0000313" key="6">
    <source>
        <dbReference type="Proteomes" id="UP000319498"/>
    </source>
</evidence>
<organism evidence="5 6">
    <name type="scientific">Brevibacillus formosus</name>
    <dbReference type="NCBI Taxonomy" id="54913"/>
    <lineage>
        <taxon>Bacteria</taxon>
        <taxon>Bacillati</taxon>
        <taxon>Bacillota</taxon>
        <taxon>Bacilli</taxon>
        <taxon>Bacillales</taxon>
        <taxon>Paenibacillaceae</taxon>
        <taxon>Brevibacillus</taxon>
    </lineage>
</organism>
<dbReference type="PROSITE" id="PS50043">
    <property type="entry name" value="HTH_LUXR_2"/>
    <property type="match status" value="1"/>
</dbReference>
<reference evidence="5 6" key="1">
    <citation type="submission" date="2019-06" db="EMBL/GenBank/DDBJ databases">
        <title>Whole genome shotgun sequence of Brevibacillus formosus NBRC 15716.</title>
        <authorList>
            <person name="Hosoyama A."/>
            <person name="Uohara A."/>
            <person name="Ohji S."/>
            <person name="Ichikawa N."/>
        </authorList>
    </citation>
    <scope>NUCLEOTIDE SEQUENCE [LARGE SCALE GENOMIC DNA]</scope>
    <source>
        <strain evidence="5 6">NBRC 15716</strain>
    </source>
</reference>
<dbReference type="SUPFAM" id="SSF46894">
    <property type="entry name" value="C-terminal effector domain of the bipartite response regulators"/>
    <property type="match status" value="1"/>
</dbReference>
<evidence type="ECO:0000256" key="1">
    <source>
        <dbReference type="ARBA" id="ARBA00023015"/>
    </source>
</evidence>
<dbReference type="PRINTS" id="PR00038">
    <property type="entry name" value="HTHLUXR"/>
</dbReference>
<name>A0ABQ0TBZ4_9BACL</name>
<dbReference type="InterPro" id="IPR016032">
    <property type="entry name" value="Sig_transdc_resp-reg_C-effctor"/>
</dbReference>
<dbReference type="Gene3D" id="1.10.10.10">
    <property type="entry name" value="Winged helix-like DNA-binding domain superfamily/Winged helix DNA-binding domain"/>
    <property type="match status" value="1"/>
</dbReference>
<evidence type="ECO:0000259" key="4">
    <source>
        <dbReference type="PROSITE" id="PS50043"/>
    </source>
</evidence>
<dbReference type="Proteomes" id="UP000319498">
    <property type="component" value="Unassembled WGS sequence"/>
</dbReference>
<keyword evidence="2" id="KW-0238">DNA-binding</keyword>
<dbReference type="PANTHER" id="PTHR44688:SF16">
    <property type="entry name" value="DNA-BINDING TRANSCRIPTIONAL ACTIVATOR DEVR_DOSR"/>
    <property type="match status" value="1"/>
</dbReference>
<protein>
    <recommendedName>
        <fullName evidence="4">HTH luxR-type domain-containing protein</fullName>
    </recommendedName>
</protein>
<keyword evidence="6" id="KW-1185">Reference proteome</keyword>
<evidence type="ECO:0000256" key="3">
    <source>
        <dbReference type="ARBA" id="ARBA00023163"/>
    </source>
</evidence>
<dbReference type="SMART" id="SM00421">
    <property type="entry name" value="HTH_LUXR"/>
    <property type="match status" value="1"/>
</dbReference>
<evidence type="ECO:0000256" key="2">
    <source>
        <dbReference type="ARBA" id="ARBA00023125"/>
    </source>
</evidence>
<dbReference type="EMBL" id="BJOL01000034">
    <property type="protein sequence ID" value="GED60785.1"/>
    <property type="molecule type" value="Genomic_DNA"/>
</dbReference>
<keyword evidence="3" id="KW-0804">Transcription</keyword>